<dbReference type="PANTHER" id="PTHR24177">
    <property type="entry name" value="CASKIN"/>
    <property type="match status" value="1"/>
</dbReference>
<dbReference type="Gene3D" id="1.25.40.20">
    <property type="entry name" value="Ankyrin repeat-containing domain"/>
    <property type="match status" value="1"/>
</dbReference>
<feature type="compositionally biased region" description="Gly residues" evidence="1">
    <location>
        <begin position="135"/>
        <end position="155"/>
    </location>
</feature>
<dbReference type="InterPro" id="IPR002110">
    <property type="entry name" value="Ankyrin_rpt"/>
</dbReference>
<evidence type="ECO:0000256" key="1">
    <source>
        <dbReference type="SAM" id="MobiDB-lite"/>
    </source>
</evidence>
<dbReference type="GO" id="GO:0016020">
    <property type="term" value="C:membrane"/>
    <property type="evidence" value="ECO:0007669"/>
    <property type="project" value="TreeGrafter"/>
</dbReference>
<accession>A0A4U5PVG9</accession>
<organism evidence="2">
    <name type="scientific">Populus alba</name>
    <name type="common">White poplar</name>
    <dbReference type="NCBI Taxonomy" id="43335"/>
    <lineage>
        <taxon>Eukaryota</taxon>
        <taxon>Viridiplantae</taxon>
        <taxon>Streptophyta</taxon>
        <taxon>Embryophyta</taxon>
        <taxon>Tracheophyta</taxon>
        <taxon>Spermatophyta</taxon>
        <taxon>Magnoliopsida</taxon>
        <taxon>eudicotyledons</taxon>
        <taxon>Gunneridae</taxon>
        <taxon>Pentapetalae</taxon>
        <taxon>rosids</taxon>
        <taxon>fabids</taxon>
        <taxon>Malpighiales</taxon>
        <taxon>Salicaceae</taxon>
        <taxon>Saliceae</taxon>
        <taxon>Populus</taxon>
    </lineage>
</organism>
<dbReference type="PANTHER" id="PTHR24177:SF331">
    <property type="entry name" value="PGG DOMAIN-CONTAINING PROTEIN"/>
    <property type="match status" value="1"/>
</dbReference>
<dbReference type="EMBL" id="RCHU01000571">
    <property type="protein sequence ID" value="TKS01370.1"/>
    <property type="molecule type" value="Genomic_DNA"/>
</dbReference>
<protein>
    <submittedName>
        <fullName evidence="2">Uncharacterized protein</fullName>
    </submittedName>
</protein>
<name>A0A4U5PVG9_POPAL</name>
<gene>
    <name evidence="2" type="ORF">D5086_0000173800</name>
</gene>
<dbReference type="SUPFAM" id="SSF48403">
    <property type="entry name" value="Ankyrin repeat"/>
    <property type="match status" value="1"/>
</dbReference>
<comment type="caution">
    <text evidence="2">The sequence shown here is derived from an EMBL/GenBank/DDBJ whole genome shotgun (WGS) entry which is preliminary data.</text>
</comment>
<dbReference type="STRING" id="43335.A0A4U5PVG9"/>
<dbReference type="AlphaFoldDB" id="A0A4U5PVG9"/>
<evidence type="ECO:0000313" key="2">
    <source>
        <dbReference type="EMBL" id="TKS01370.1"/>
    </source>
</evidence>
<dbReference type="InterPro" id="IPR036770">
    <property type="entry name" value="Ankyrin_rpt-contain_sf"/>
</dbReference>
<dbReference type="Pfam" id="PF12796">
    <property type="entry name" value="Ank_2"/>
    <property type="match status" value="1"/>
</dbReference>
<proteinExistence type="predicted"/>
<sequence length="270" mass="28683">MIGWQRGRIQKEKDNHESALKLARWLIEKNKHLWWQSIDVVGSNKVNIKTPGLGGRGLRSEGQKGGRNPGEGGGKGGQGADPGDGGVKGGQGVDPGEGGGKGGQGQGVDPGDVGGKGGHTLFIATSNEIEDIGEGKGGQGGDPGDVGGKGGQGVDLGDVGGKGEHPLFIATSNGIEEIAKEILQKFPQGVELVNETGQNIMHVAVMHRQREIYRYVKKKFKPIMVRLSSRIDNNGYTLLHHVAHMKHYRGGTKPSPALKLQEEIQWFKVS</sequence>
<feature type="compositionally biased region" description="Gly residues" evidence="1">
    <location>
        <begin position="65"/>
        <end position="118"/>
    </location>
</feature>
<feature type="region of interest" description="Disordered" evidence="1">
    <location>
        <begin position="45"/>
        <end position="155"/>
    </location>
</feature>
<reference evidence="2" key="1">
    <citation type="submission" date="2018-10" db="EMBL/GenBank/DDBJ databases">
        <title>Population genomic analysis revealed the cold adaptation of white poplar.</title>
        <authorList>
            <person name="Liu Y.-J."/>
        </authorList>
    </citation>
    <scope>NUCLEOTIDE SEQUENCE [LARGE SCALE GENOMIC DNA]</scope>
    <source>
        <strain evidence="2">PAL-ZL1</strain>
    </source>
</reference>